<proteinExistence type="predicted"/>
<dbReference type="RefSeq" id="WP_286268026.1">
    <property type="nucleotide sequence ID" value="NZ_AP028056.1"/>
</dbReference>
<feature type="domain" description="UspA" evidence="1">
    <location>
        <begin position="21"/>
        <end position="166"/>
    </location>
</feature>
<keyword evidence="3" id="KW-1185">Reference proteome</keyword>
<dbReference type="EMBL" id="AP028056">
    <property type="protein sequence ID" value="BEH01689.1"/>
    <property type="molecule type" value="Genomic_DNA"/>
</dbReference>
<accession>A0AAN0MG34</accession>
<dbReference type="Gene3D" id="3.40.50.620">
    <property type="entry name" value="HUPs"/>
    <property type="match status" value="1"/>
</dbReference>
<dbReference type="CDD" id="cd00293">
    <property type="entry name" value="USP-like"/>
    <property type="match status" value="1"/>
</dbReference>
<gene>
    <name evidence="2" type="ORF">brsh051_09700</name>
</gene>
<dbReference type="Pfam" id="PF00582">
    <property type="entry name" value="Usp"/>
    <property type="match status" value="1"/>
</dbReference>
<dbReference type="KEGG" id="broo:brsh051_09700"/>
<evidence type="ECO:0000313" key="2">
    <source>
        <dbReference type="EMBL" id="BEH01689.1"/>
    </source>
</evidence>
<dbReference type="InterPro" id="IPR014729">
    <property type="entry name" value="Rossmann-like_a/b/a_fold"/>
</dbReference>
<dbReference type="InterPro" id="IPR006016">
    <property type="entry name" value="UspA"/>
</dbReference>
<dbReference type="Proteomes" id="UP001431656">
    <property type="component" value="Chromosome"/>
</dbReference>
<sequence>MNTTPQPAIERITPFAGNPLVVGIEPGQPDIVVVTAARLAETLKAKVYFAYADPQRITEREFPDGTVQHGGLDPDFSGDEIWQARRDQLVAAVHKTLGEAPIEWEFRYLAGRADRALTHLARAVDASMIVIGTRRPGSSGRVKRLLQGTLGRHLAHHQHRPVLMIPTSVVDWKIPLE</sequence>
<name>A0AAN0MG34_9ACTN</name>
<dbReference type="AlphaFoldDB" id="A0AAN0MG34"/>
<reference evidence="2" key="1">
    <citation type="journal article" date="2024" name="Int. J. Syst. Evol. Microbiol.">
        <title>Brooklawnia propionicigenes sp. nov., a facultatively anaerobic, propionate-producing bacterium isolated from a methanogenic reactor treating waste from cattle farms.</title>
        <authorList>
            <person name="Akita Y."/>
            <person name="Ueki A."/>
            <person name="Tonouchi A."/>
            <person name="Sugawara Y."/>
            <person name="Honma S."/>
            <person name="Kaku N."/>
            <person name="Ueki K."/>
        </authorList>
    </citation>
    <scope>NUCLEOTIDE SEQUENCE</scope>
    <source>
        <strain evidence="2">SH051</strain>
    </source>
</reference>
<dbReference type="SUPFAM" id="SSF52402">
    <property type="entry name" value="Adenine nucleotide alpha hydrolases-like"/>
    <property type="match status" value="1"/>
</dbReference>
<protein>
    <recommendedName>
        <fullName evidence="1">UspA domain-containing protein</fullName>
    </recommendedName>
</protein>
<evidence type="ECO:0000313" key="3">
    <source>
        <dbReference type="Proteomes" id="UP001431656"/>
    </source>
</evidence>
<evidence type="ECO:0000259" key="1">
    <source>
        <dbReference type="Pfam" id="PF00582"/>
    </source>
</evidence>
<organism evidence="2 3">
    <name type="scientific">Brooklawnia propionicigenes</name>
    <dbReference type="NCBI Taxonomy" id="3041175"/>
    <lineage>
        <taxon>Bacteria</taxon>
        <taxon>Bacillati</taxon>
        <taxon>Actinomycetota</taxon>
        <taxon>Actinomycetes</taxon>
        <taxon>Propionibacteriales</taxon>
        <taxon>Propionibacteriaceae</taxon>
        <taxon>Brooklawnia</taxon>
    </lineage>
</organism>